<organism evidence="1">
    <name type="scientific">uncultured Caudovirales phage</name>
    <dbReference type="NCBI Taxonomy" id="2100421"/>
    <lineage>
        <taxon>Viruses</taxon>
        <taxon>Duplodnaviria</taxon>
        <taxon>Heunggongvirae</taxon>
        <taxon>Uroviricota</taxon>
        <taxon>Caudoviricetes</taxon>
        <taxon>Peduoviridae</taxon>
        <taxon>Maltschvirus</taxon>
        <taxon>Maltschvirus maltsch</taxon>
    </lineage>
</organism>
<name>A0A6J5M7X3_9CAUD</name>
<sequence>MHRIFNYRNPSKHLIMNAIETLIYTLETQLKTMPSGYVKETVTACKELAEGIKAIYENPNNNISNEPNQD</sequence>
<protein>
    <submittedName>
        <fullName evidence="1">Uncharacterized protein</fullName>
    </submittedName>
</protein>
<evidence type="ECO:0000313" key="1">
    <source>
        <dbReference type="EMBL" id="CAB4141727.1"/>
    </source>
</evidence>
<reference evidence="1" key="1">
    <citation type="submission" date="2020-04" db="EMBL/GenBank/DDBJ databases">
        <authorList>
            <person name="Chiriac C."/>
            <person name="Salcher M."/>
            <person name="Ghai R."/>
            <person name="Kavagutti S V."/>
        </authorList>
    </citation>
    <scope>NUCLEOTIDE SEQUENCE</scope>
</reference>
<proteinExistence type="predicted"/>
<accession>A0A6J5M7X3</accession>
<gene>
    <name evidence="1" type="ORF">UFOVP426_27</name>
</gene>
<dbReference type="EMBL" id="LR796396">
    <property type="protein sequence ID" value="CAB4141727.1"/>
    <property type="molecule type" value="Genomic_DNA"/>
</dbReference>